<protein>
    <submittedName>
        <fullName evidence="1">Uncharacterized protein</fullName>
    </submittedName>
</protein>
<accession>A0A382RGU4</accession>
<proteinExistence type="predicted"/>
<feature type="non-terminal residue" evidence="1">
    <location>
        <position position="1"/>
    </location>
</feature>
<reference evidence="1" key="1">
    <citation type="submission" date="2018-05" db="EMBL/GenBank/DDBJ databases">
        <authorList>
            <person name="Lanie J.A."/>
            <person name="Ng W.-L."/>
            <person name="Kazmierczak K.M."/>
            <person name="Andrzejewski T.M."/>
            <person name="Davidsen T.M."/>
            <person name="Wayne K.J."/>
            <person name="Tettelin H."/>
            <person name="Glass J.I."/>
            <person name="Rusch D."/>
            <person name="Podicherti R."/>
            <person name="Tsui H.-C.T."/>
            <person name="Winkler M.E."/>
        </authorList>
    </citation>
    <scope>NUCLEOTIDE SEQUENCE</scope>
</reference>
<gene>
    <name evidence="1" type="ORF">METZ01_LOCUS348685</name>
</gene>
<dbReference type="AlphaFoldDB" id="A0A382RGU4"/>
<evidence type="ECO:0000313" key="1">
    <source>
        <dbReference type="EMBL" id="SVC95831.1"/>
    </source>
</evidence>
<sequence>RSLALFDDPRLRGRELIVKGRVFPKTQVLEVTFIQSVRKGVVHDVFYYCDICVIKFLAPGPCVCCHEPVVLMEKPAGKKNTPVD</sequence>
<name>A0A382RGU4_9ZZZZ</name>
<organism evidence="1">
    <name type="scientific">marine metagenome</name>
    <dbReference type="NCBI Taxonomy" id="408172"/>
    <lineage>
        <taxon>unclassified sequences</taxon>
        <taxon>metagenomes</taxon>
        <taxon>ecological metagenomes</taxon>
    </lineage>
</organism>
<dbReference type="EMBL" id="UINC01120990">
    <property type="protein sequence ID" value="SVC95831.1"/>
    <property type="molecule type" value="Genomic_DNA"/>
</dbReference>